<accession>E6PG81</accession>
<dbReference type="InterPro" id="IPR051396">
    <property type="entry name" value="Bact_Antivir_Def_Nuclease"/>
</dbReference>
<sequence length="575" mass="62667">MVRVRKVEIRNFRGIRELAWLPKPGINCLIGHGDSGKSTILDAIDICLGARRTIQISDADFHQLDTDSPITITLTLGDLDDSLKAMDAYGLYLRSFSAATGEFEDEPKRDTETVLTLQFSVGNDLEPVWTLISERASTQNATRNLAWADRARLAPTRIGAVGENNLSWRRGSVLNFLSDESPDVSAALLKAARDARSSFGESAEEQLRDVLELVSKTATELGVPVGERAKALLDAHSVSFTGGTISLHDEDGIPLRGLGAGSSRLLVAGLQRAAAKMASIILIDELEIGLEPHRIVRLLGSLGAKESPCPLQAFVTTHSPTVLRELKGSQLLIVRDTTQRHQVIEAGDDDDVQSTIRRFPEAFLAPSVIVCEGASEVGFLRGIDYHRTARGETGIGAIGVALVDAGGGDVVHYRANAFRRLGYRTAILRDDDKKPSEELERSFKEAGGAVICWRDSRALEDELFLSVPTACVSKLIDRAAEIHGGELINEHIKTSSGNRTDLNKLRDELLRGALSDESRVVLGKASRFRNTGWFKSVTWMEEAARDIVGPDLEKSDPAFQDIVRSVFEWSVGGPV</sequence>
<name>E6PG81_9ZZZZ</name>
<organism evidence="2">
    <name type="scientific">mine drainage metagenome</name>
    <dbReference type="NCBI Taxonomy" id="410659"/>
    <lineage>
        <taxon>unclassified sequences</taxon>
        <taxon>metagenomes</taxon>
        <taxon>ecological metagenomes</taxon>
    </lineage>
</organism>
<dbReference type="InterPro" id="IPR003959">
    <property type="entry name" value="ATPase_AAA_core"/>
</dbReference>
<protein>
    <recommendedName>
        <fullName evidence="1">ATPase AAA-type core domain-containing protein</fullName>
    </recommendedName>
</protein>
<dbReference type="EMBL" id="CABL01000009">
    <property type="protein sequence ID" value="CBH75469.1"/>
    <property type="molecule type" value="Genomic_DNA"/>
</dbReference>
<reference evidence="2" key="1">
    <citation type="submission" date="2009-10" db="EMBL/GenBank/DDBJ databases">
        <title>Diversity of trophic interactions inside an arsenic-rich microbial ecosystem.</title>
        <authorList>
            <person name="Bertin P.N."/>
            <person name="Heinrich-Salmeron A."/>
            <person name="Pelletier E."/>
            <person name="Goulhen-Chollet F."/>
            <person name="Arsene-Ploetze F."/>
            <person name="Gallien S."/>
            <person name="Calteau A."/>
            <person name="Vallenet D."/>
            <person name="Casiot C."/>
            <person name="Chane-Woon-Ming B."/>
            <person name="Giloteaux L."/>
            <person name="Barakat M."/>
            <person name="Bonnefoy V."/>
            <person name="Bruneel O."/>
            <person name="Chandler M."/>
            <person name="Cleiss J."/>
            <person name="Duran R."/>
            <person name="Elbaz-Poulichet F."/>
            <person name="Fonknechten N."/>
            <person name="Lauga B."/>
            <person name="Mornico D."/>
            <person name="Ortet P."/>
            <person name="Schaeffer C."/>
            <person name="Siguier P."/>
            <person name="Alexander Thil Smith A."/>
            <person name="Van Dorsselaer A."/>
            <person name="Weissenbach J."/>
            <person name="Medigue C."/>
            <person name="Le Paslier D."/>
        </authorList>
    </citation>
    <scope>NUCLEOTIDE SEQUENCE</scope>
</reference>
<dbReference type="AlphaFoldDB" id="E6PG81"/>
<dbReference type="PANTHER" id="PTHR43581">
    <property type="entry name" value="ATP/GTP PHOSPHATASE"/>
    <property type="match status" value="1"/>
</dbReference>
<evidence type="ECO:0000259" key="1">
    <source>
        <dbReference type="Pfam" id="PF13304"/>
    </source>
</evidence>
<dbReference type="Pfam" id="PF13304">
    <property type="entry name" value="AAA_21"/>
    <property type="match status" value="1"/>
</dbReference>
<evidence type="ECO:0000313" key="2">
    <source>
        <dbReference type="EMBL" id="CBH75469.1"/>
    </source>
</evidence>
<dbReference type="PANTHER" id="PTHR43581:SF4">
    <property type="entry name" value="ATP_GTP PHOSPHATASE"/>
    <property type="match status" value="1"/>
</dbReference>
<gene>
    <name evidence="2" type="ORF">CARN1_0011</name>
</gene>
<dbReference type="GO" id="GO:0016887">
    <property type="term" value="F:ATP hydrolysis activity"/>
    <property type="evidence" value="ECO:0007669"/>
    <property type="project" value="InterPro"/>
</dbReference>
<comment type="caution">
    <text evidence="2">The sequence shown here is derived from an EMBL/GenBank/DDBJ whole genome shotgun (WGS) entry which is preliminary data.</text>
</comment>
<dbReference type="InterPro" id="IPR027417">
    <property type="entry name" value="P-loop_NTPase"/>
</dbReference>
<dbReference type="SUPFAM" id="SSF52540">
    <property type="entry name" value="P-loop containing nucleoside triphosphate hydrolases"/>
    <property type="match status" value="1"/>
</dbReference>
<feature type="domain" description="ATPase AAA-type core" evidence="1">
    <location>
        <begin position="26"/>
        <end position="323"/>
    </location>
</feature>
<proteinExistence type="predicted"/>
<dbReference type="GO" id="GO:0005524">
    <property type="term" value="F:ATP binding"/>
    <property type="evidence" value="ECO:0007669"/>
    <property type="project" value="InterPro"/>
</dbReference>
<dbReference type="Gene3D" id="3.40.50.300">
    <property type="entry name" value="P-loop containing nucleotide triphosphate hydrolases"/>
    <property type="match status" value="1"/>
</dbReference>